<dbReference type="PANTHER" id="PTHR11001:SF2">
    <property type="entry name" value="MITOCHONDRIAL FISSION PROCESS PROTEIN 1"/>
    <property type="match status" value="1"/>
</dbReference>
<accession>A0A0N1IP94</accession>
<dbReference type="AlphaFoldDB" id="A0A0N1IP94"/>
<keyword evidence="5" id="KW-1185">Reference proteome</keyword>
<dbReference type="Proteomes" id="UP000053240">
    <property type="component" value="Unassembled WGS sequence"/>
</dbReference>
<dbReference type="EMBL" id="KQ460651">
    <property type="protein sequence ID" value="KPJ13050.1"/>
    <property type="molecule type" value="Genomic_DNA"/>
</dbReference>
<reference evidence="4 5" key="1">
    <citation type="journal article" date="2015" name="Nat. Commun.">
        <title>Outbred genome sequencing and CRISPR/Cas9 gene editing in butterflies.</title>
        <authorList>
            <person name="Li X."/>
            <person name="Fan D."/>
            <person name="Zhang W."/>
            <person name="Liu G."/>
            <person name="Zhang L."/>
            <person name="Zhao L."/>
            <person name="Fang X."/>
            <person name="Chen L."/>
            <person name="Dong Y."/>
            <person name="Chen Y."/>
            <person name="Ding Y."/>
            <person name="Zhao R."/>
            <person name="Feng M."/>
            <person name="Zhu Y."/>
            <person name="Feng Y."/>
            <person name="Jiang X."/>
            <person name="Zhu D."/>
            <person name="Xiang H."/>
            <person name="Feng X."/>
            <person name="Li S."/>
            <person name="Wang J."/>
            <person name="Zhang G."/>
            <person name="Kronforst M.R."/>
            <person name="Wang W."/>
        </authorList>
    </citation>
    <scope>NUCLEOTIDE SEQUENCE [LARGE SCALE GENOMIC DNA]</scope>
    <source>
        <strain evidence="4">Ya'a_city_454_Pm</strain>
        <tissue evidence="4">Whole body</tissue>
    </source>
</reference>
<dbReference type="GO" id="GO:0000266">
    <property type="term" value="P:mitochondrial fission"/>
    <property type="evidence" value="ECO:0007669"/>
    <property type="project" value="TreeGrafter"/>
</dbReference>
<evidence type="ECO:0000256" key="1">
    <source>
        <dbReference type="ARBA" id="ARBA00009224"/>
    </source>
</evidence>
<name>A0A0N1IP94_PAPMA</name>
<dbReference type="FunCoup" id="A0A0N1IP94">
    <property type="interactions" value="351"/>
</dbReference>
<proteinExistence type="inferred from homology"/>
<dbReference type="InterPro" id="IPR019560">
    <property type="entry name" value="Mitochondrial_18_kDa_protein"/>
</dbReference>
<organism evidence="4 5">
    <name type="scientific">Papilio machaon</name>
    <name type="common">Old World swallowtail butterfly</name>
    <dbReference type="NCBI Taxonomy" id="76193"/>
    <lineage>
        <taxon>Eukaryota</taxon>
        <taxon>Metazoa</taxon>
        <taxon>Ecdysozoa</taxon>
        <taxon>Arthropoda</taxon>
        <taxon>Hexapoda</taxon>
        <taxon>Insecta</taxon>
        <taxon>Pterygota</taxon>
        <taxon>Neoptera</taxon>
        <taxon>Endopterygota</taxon>
        <taxon>Lepidoptera</taxon>
        <taxon>Glossata</taxon>
        <taxon>Ditrysia</taxon>
        <taxon>Papilionoidea</taxon>
        <taxon>Papilionidae</taxon>
        <taxon>Papilioninae</taxon>
        <taxon>Papilio</taxon>
    </lineage>
</organism>
<dbReference type="GO" id="GO:0005739">
    <property type="term" value="C:mitochondrion"/>
    <property type="evidence" value="ECO:0007669"/>
    <property type="project" value="TreeGrafter"/>
</dbReference>
<evidence type="ECO:0000256" key="2">
    <source>
        <dbReference type="ARBA" id="ARBA00017835"/>
    </source>
</evidence>
<sequence>MPEREVDIYRETWVRYLDPCSTAGYANEVGESFRAMVPLRVVQASYALATGYVLADTADKSWKMIKRDGRPKKVLIETGDALIWQTLASVVIPGYAINRYDI</sequence>
<dbReference type="Pfam" id="PF10558">
    <property type="entry name" value="MTP18"/>
    <property type="match status" value="1"/>
</dbReference>
<gene>
    <name evidence="4" type="ORF">RR48_05438</name>
</gene>
<evidence type="ECO:0000313" key="4">
    <source>
        <dbReference type="EMBL" id="KPJ13050.1"/>
    </source>
</evidence>
<dbReference type="PANTHER" id="PTHR11001">
    <property type="entry name" value="MITOCHONDRIAL FISSION PROCESS PROTEIN 1"/>
    <property type="match status" value="1"/>
</dbReference>
<dbReference type="InParanoid" id="A0A0N1IP94"/>
<evidence type="ECO:0000313" key="5">
    <source>
        <dbReference type="Proteomes" id="UP000053240"/>
    </source>
</evidence>
<comment type="similarity">
    <text evidence="1">Belongs to the MTFP1 family.</text>
</comment>
<evidence type="ECO:0000256" key="3">
    <source>
        <dbReference type="ARBA" id="ARBA00029631"/>
    </source>
</evidence>
<protein>
    <recommendedName>
        <fullName evidence="2">Mitochondrial fission process protein 1</fullName>
    </recommendedName>
    <alternativeName>
        <fullName evidence="3">Mitochondrial 18 kDa protein</fullName>
    </alternativeName>
</protein>